<dbReference type="InParanoid" id="A0A165PX71"/>
<proteinExistence type="predicted"/>
<keyword evidence="1" id="KW-0472">Membrane</keyword>
<keyword evidence="1" id="KW-0812">Transmembrane</keyword>
<reference evidence="2 3" key="1">
    <citation type="journal article" date="2016" name="Mol. Biol. Evol.">
        <title>Comparative Genomics of Early-Diverging Mushroom-Forming Fungi Provides Insights into the Origins of Lignocellulose Decay Capabilities.</title>
        <authorList>
            <person name="Nagy L.G."/>
            <person name="Riley R."/>
            <person name="Tritt A."/>
            <person name="Adam C."/>
            <person name="Daum C."/>
            <person name="Floudas D."/>
            <person name="Sun H."/>
            <person name="Yadav J.S."/>
            <person name="Pangilinan J."/>
            <person name="Larsson K.H."/>
            <person name="Matsuura K."/>
            <person name="Barry K."/>
            <person name="Labutti K."/>
            <person name="Kuo R."/>
            <person name="Ohm R.A."/>
            <person name="Bhattacharya S.S."/>
            <person name="Shirouzu T."/>
            <person name="Yoshinaga Y."/>
            <person name="Martin F.M."/>
            <person name="Grigoriev I.V."/>
            <person name="Hibbett D.S."/>
        </authorList>
    </citation>
    <scope>NUCLEOTIDE SEQUENCE [LARGE SCALE GENOMIC DNA]</scope>
    <source>
        <strain evidence="2 3">HHB14362 ss-1</strain>
    </source>
</reference>
<organism evidence="2 3">
    <name type="scientific">Neolentinus lepideus HHB14362 ss-1</name>
    <dbReference type="NCBI Taxonomy" id="1314782"/>
    <lineage>
        <taxon>Eukaryota</taxon>
        <taxon>Fungi</taxon>
        <taxon>Dikarya</taxon>
        <taxon>Basidiomycota</taxon>
        <taxon>Agaricomycotina</taxon>
        <taxon>Agaricomycetes</taxon>
        <taxon>Gloeophyllales</taxon>
        <taxon>Gloeophyllaceae</taxon>
        <taxon>Neolentinus</taxon>
    </lineage>
</organism>
<keyword evidence="1" id="KW-1133">Transmembrane helix</keyword>
<keyword evidence="3" id="KW-1185">Reference proteome</keyword>
<evidence type="ECO:0000256" key="1">
    <source>
        <dbReference type="SAM" id="Phobius"/>
    </source>
</evidence>
<evidence type="ECO:0000313" key="2">
    <source>
        <dbReference type="EMBL" id="KZT21612.1"/>
    </source>
</evidence>
<sequence length="128" mass="14067">MRKRLYYTTVASLHRSEIVSVNVGDASSDELAGVSREWDVVVSCTGFATGRTQVELAKPVLQAGMKMSSWRGRDMFRTRKVTGWIIVSMGVYTSFHLRFVASRGEDVGRMGEYGDGDGGGSIRRVNPG</sequence>
<dbReference type="AlphaFoldDB" id="A0A165PX71"/>
<gene>
    <name evidence="2" type="ORF">NEOLEDRAFT_1150629</name>
</gene>
<name>A0A165PX71_9AGAM</name>
<dbReference type="EMBL" id="KV425605">
    <property type="protein sequence ID" value="KZT21612.1"/>
    <property type="molecule type" value="Genomic_DNA"/>
</dbReference>
<protein>
    <submittedName>
        <fullName evidence="2">Uncharacterized protein</fullName>
    </submittedName>
</protein>
<dbReference type="OrthoDB" id="5283654at2759"/>
<evidence type="ECO:0000313" key="3">
    <source>
        <dbReference type="Proteomes" id="UP000076761"/>
    </source>
</evidence>
<dbReference type="STRING" id="1314782.A0A165PX71"/>
<accession>A0A165PX71</accession>
<feature type="transmembrane region" description="Helical" evidence="1">
    <location>
        <begin position="81"/>
        <end position="101"/>
    </location>
</feature>
<dbReference type="Proteomes" id="UP000076761">
    <property type="component" value="Unassembled WGS sequence"/>
</dbReference>